<reference evidence="3" key="1">
    <citation type="journal article" date="2023" name="Int. J. Syst. Evol. Microbiol.">
        <title>Sinisalibacter aestuarii sp. nov., isolated from estuarine sediment of the Arakawa River.</title>
        <authorList>
            <person name="Arafat S.T."/>
            <person name="Hirano S."/>
            <person name="Sato A."/>
            <person name="Takeuchi K."/>
            <person name="Yasuda T."/>
            <person name="Terahara T."/>
            <person name="Hamada M."/>
            <person name="Kobayashi T."/>
        </authorList>
    </citation>
    <scope>NUCLEOTIDE SEQUENCE</scope>
    <source>
        <strain evidence="3">B-399</strain>
    </source>
</reference>
<evidence type="ECO:0000313" key="3">
    <source>
        <dbReference type="EMBL" id="GKY88280.1"/>
    </source>
</evidence>
<keyword evidence="2" id="KW-1133">Transmembrane helix</keyword>
<gene>
    <name evidence="3" type="ORF">STA1M1_21490</name>
</gene>
<dbReference type="RefSeq" id="WP_281842327.1">
    <property type="nucleotide sequence ID" value="NZ_BROH01000006.1"/>
</dbReference>
<dbReference type="EMBL" id="BROH01000006">
    <property type="protein sequence ID" value="GKY88280.1"/>
    <property type="molecule type" value="Genomic_DNA"/>
</dbReference>
<accession>A0ABQ5LTG7</accession>
<keyword evidence="4" id="KW-1185">Reference proteome</keyword>
<dbReference type="Proteomes" id="UP001144205">
    <property type="component" value="Unassembled WGS sequence"/>
</dbReference>
<evidence type="ECO:0000256" key="2">
    <source>
        <dbReference type="SAM" id="Phobius"/>
    </source>
</evidence>
<protein>
    <submittedName>
        <fullName evidence="3">Uncharacterized protein</fullName>
    </submittedName>
</protein>
<comment type="caution">
    <text evidence="3">The sequence shown here is derived from an EMBL/GenBank/DDBJ whole genome shotgun (WGS) entry which is preliminary data.</text>
</comment>
<feature type="transmembrane region" description="Helical" evidence="2">
    <location>
        <begin position="5"/>
        <end position="24"/>
    </location>
</feature>
<evidence type="ECO:0000313" key="4">
    <source>
        <dbReference type="Proteomes" id="UP001144205"/>
    </source>
</evidence>
<keyword evidence="2" id="KW-0472">Membrane</keyword>
<feature type="transmembrane region" description="Helical" evidence="2">
    <location>
        <begin position="30"/>
        <end position="49"/>
    </location>
</feature>
<sequence>MTQTILTLSVAYGLLIVLSMLMVFNSRFPLILRAGLTVAVAALVFYTYWGIGEIRGLPSDSAPPDRFRLYWAQITEPDKLSGETGSIFLWIGELDEDYYPIGMPRAHKLPYSEELAALVIEAQQQISQGEQIAGEVSEDAEEADTEEQLAAEVAEDSAESNSTRVGERYLSFDFGNLEFVPAPAPVTPEKRN</sequence>
<evidence type="ECO:0000256" key="1">
    <source>
        <dbReference type="SAM" id="MobiDB-lite"/>
    </source>
</evidence>
<organism evidence="3 4">
    <name type="scientific">Sinisalibacter aestuarii</name>
    <dbReference type="NCBI Taxonomy" id="2949426"/>
    <lineage>
        <taxon>Bacteria</taxon>
        <taxon>Pseudomonadati</taxon>
        <taxon>Pseudomonadota</taxon>
        <taxon>Alphaproteobacteria</taxon>
        <taxon>Rhodobacterales</taxon>
        <taxon>Roseobacteraceae</taxon>
        <taxon>Sinisalibacter</taxon>
    </lineage>
</organism>
<feature type="region of interest" description="Disordered" evidence="1">
    <location>
        <begin position="130"/>
        <end position="164"/>
    </location>
</feature>
<proteinExistence type="predicted"/>
<keyword evidence="2" id="KW-0812">Transmembrane</keyword>
<feature type="compositionally biased region" description="Acidic residues" evidence="1">
    <location>
        <begin position="136"/>
        <end position="158"/>
    </location>
</feature>
<name>A0ABQ5LTG7_9RHOB</name>